<comment type="caution">
    <text evidence="2">The sequence shown here is derived from an EMBL/GenBank/DDBJ whole genome shotgun (WGS) entry which is preliminary data.</text>
</comment>
<accession>A0A841FY30</accession>
<reference evidence="2 3" key="1">
    <citation type="submission" date="2020-08" db="EMBL/GenBank/DDBJ databases">
        <title>Genomic Encyclopedia of Type Strains, Phase IV (KMG-IV): sequencing the most valuable type-strain genomes for metagenomic binning, comparative biology and taxonomic classification.</title>
        <authorList>
            <person name="Goeker M."/>
        </authorList>
    </citation>
    <scope>NUCLEOTIDE SEQUENCE [LARGE SCALE GENOMIC DNA]</scope>
    <source>
        <strain evidence="2 3">YIM 65646</strain>
    </source>
</reference>
<gene>
    <name evidence="2" type="ORF">HNR73_005235</name>
</gene>
<dbReference type="Proteomes" id="UP000548476">
    <property type="component" value="Unassembled WGS sequence"/>
</dbReference>
<evidence type="ECO:0000313" key="2">
    <source>
        <dbReference type="EMBL" id="MBB6037359.1"/>
    </source>
</evidence>
<feature type="transmembrane region" description="Helical" evidence="1">
    <location>
        <begin position="12"/>
        <end position="33"/>
    </location>
</feature>
<name>A0A841FY30_9ACTN</name>
<sequence>MGLMTAARGHPVLVWVGAVFAAFLLMVGTYLLVHRPEGRIALDLIEAIEDRDLDEIASLTDSLNGAPGPAEAVLPDFPWTDARIVETSPNDSSYDYDVVVEVASTDLTRSGGARLNFAVGTVKGREVILDPMVRGAITAKIGGGLTAVTIDGRDVGSGAMVHVWLLPGIYTVTATGDGGVALAGRLTVTLEEEPALALTAVA</sequence>
<keyword evidence="3" id="KW-1185">Reference proteome</keyword>
<keyword evidence="1" id="KW-1133">Transmembrane helix</keyword>
<proteinExistence type="predicted"/>
<organism evidence="2 3">
    <name type="scientific">Phytomonospora endophytica</name>
    <dbReference type="NCBI Taxonomy" id="714109"/>
    <lineage>
        <taxon>Bacteria</taxon>
        <taxon>Bacillati</taxon>
        <taxon>Actinomycetota</taxon>
        <taxon>Actinomycetes</taxon>
        <taxon>Micromonosporales</taxon>
        <taxon>Micromonosporaceae</taxon>
        <taxon>Phytomonospora</taxon>
    </lineage>
</organism>
<protein>
    <submittedName>
        <fullName evidence="2">Uncharacterized protein</fullName>
    </submittedName>
</protein>
<keyword evidence="1" id="KW-0812">Transmembrane</keyword>
<dbReference type="AlphaFoldDB" id="A0A841FY30"/>
<dbReference type="EMBL" id="JACHGT010000012">
    <property type="protein sequence ID" value="MBB6037359.1"/>
    <property type="molecule type" value="Genomic_DNA"/>
</dbReference>
<evidence type="ECO:0000313" key="3">
    <source>
        <dbReference type="Proteomes" id="UP000548476"/>
    </source>
</evidence>
<dbReference type="RefSeq" id="WP_184790181.1">
    <property type="nucleotide sequence ID" value="NZ_BONT01000081.1"/>
</dbReference>
<evidence type="ECO:0000256" key="1">
    <source>
        <dbReference type="SAM" id="Phobius"/>
    </source>
</evidence>
<keyword evidence="1" id="KW-0472">Membrane</keyword>